<evidence type="ECO:0000256" key="12">
    <source>
        <dbReference type="PROSITE-ProRule" id="PRU00023"/>
    </source>
</evidence>
<dbReference type="PANTHER" id="PTHR24123">
    <property type="entry name" value="ANKYRIN REPEAT-CONTAINING"/>
    <property type="match status" value="1"/>
</dbReference>
<dbReference type="PANTHER" id="PTHR24123:SF33">
    <property type="entry name" value="PROTEIN HOS4"/>
    <property type="match status" value="1"/>
</dbReference>
<dbReference type="Gene3D" id="1.25.40.20">
    <property type="entry name" value="Ankyrin repeat-containing domain"/>
    <property type="match status" value="6"/>
</dbReference>
<evidence type="ECO:0000256" key="3">
    <source>
        <dbReference type="ARBA" id="ARBA00022483"/>
    </source>
</evidence>
<reference evidence="13 14" key="1">
    <citation type="journal article" date="2019" name="Sci. Rep.">
        <title>Orb-weaving spider Araneus ventricosus genome elucidates the spidroin gene catalogue.</title>
        <authorList>
            <person name="Kono N."/>
            <person name="Nakamura H."/>
            <person name="Ohtoshi R."/>
            <person name="Moran D.A.P."/>
            <person name="Shinohara A."/>
            <person name="Yoshida Y."/>
            <person name="Fujiwara M."/>
            <person name="Mori M."/>
            <person name="Tomita M."/>
            <person name="Arakawa K."/>
        </authorList>
    </citation>
    <scope>NUCLEOTIDE SEQUENCE [LARGE SCALE GENOMIC DNA]</scope>
</reference>
<keyword evidence="6" id="KW-0800">Toxin</keyword>
<dbReference type="EMBL" id="BGPR01013136">
    <property type="protein sequence ID" value="GBN59406.1"/>
    <property type="molecule type" value="Genomic_DNA"/>
</dbReference>
<comment type="subcellular location">
    <subcellularLocation>
        <location evidence="2">Secreted</location>
    </subcellularLocation>
    <subcellularLocation>
        <location evidence="1">Target cell membrane</location>
    </subcellularLocation>
</comment>
<feature type="repeat" description="ANK" evidence="12">
    <location>
        <begin position="77"/>
        <end position="110"/>
    </location>
</feature>
<protein>
    <submittedName>
        <fullName evidence="13">Ankyrin-2</fullName>
    </submittedName>
</protein>
<feature type="repeat" description="ANK" evidence="12">
    <location>
        <begin position="146"/>
        <end position="179"/>
    </location>
</feature>
<keyword evidence="11" id="KW-0472">Membrane</keyword>
<keyword evidence="5" id="KW-1052">Target cell membrane</keyword>
<comment type="caution">
    <text evidence="13">The sequence shown here is derived from an EMBL/GenBank/DDBJ whole genome shotgun (WGS) entry which is preliminary data.</text>
</comment>
<evidence type="ECO:0000256" key="2">
    <source>
        <dbReference type="ARBA" id="ARBA00004613"/>
    </source>
</evidence>
<dbReference type="AlphaFoldDB" id="A0A4Y2QAU7"/>
<dbReference type="InterPro" id="IPR051165">
    <property type="entry name" value="Multifunctional_ANK_Repeat"/>
</dbReference>
<dbReference type="GO" id="GO:0005576">
    <property type="term" value="C:extracellular region"/>
    <property type="evidence" value="ECO:0007669"/>
    <property type="project" value="UniProtKB-SubCell"/>
</dbReference>
<dbReference type="InterPro" id="IPR002110">
    <property type="entry name" value="Ankyrin_rpt"/>
</dbReference>
<keyword evidence="14" id="KW-1185">Reference proteome</keyword>
<keyword evidence="9" id="KW-0638">Presynaptic neurotoxin</keyword>
<feature type="repeat" description="ANK" evidence="12">
    <location>
        <begin position="215"/>
        <end position="247"/>
    </location>
</feature>
<dbReference type="GO" id="GO:0044231">
    <property type="term" value="C:host cell presynaptic membrane"/>
    <property type="evidence" value="ECO:0007669"/>
    <property type="project" value="UniProtKB-KW"/>
</dbReference>
<dbReference type="GO" id="GO:0090729">
    <property type="term" value="F:toxin activity"/>
    <property type="evidence" value="ECO:0007669"/>
    <property type="project" value="UniProtKB-KW"/>
</dbReference>
<sequence>MDKDKRSQINRELLTAIINNDANKVRKLLKSGAEVNEEASGYKQYTPLMIAAEKGYLEILQELLRSPDIDVNRKNYYGVVALHIACAEGHMEVIKMLLAVKDIDVNAADRKYGFSPFMRASMRNHAEVVKILLNTPGIKINNIDASGRTALHHAASSGHEETVQVLLKDRRISVNIKDNLHGHTALHLAVDLHHDEVARALLTHPDIDANAQDKYCQTALHTSAYHGNVKVVEMLLESGIDVNVKTKEGSTAVYLAGKQKKSTVVKIITEHIQLRKVLRSRQRVKSIQVSEDSIGYYEILPVNEELLEAAQSGDLEKIKYLMQQAGIDLNSVDKNKNTPLHLAAEKGHAEVVQVLLESEDIDVNAKNLDKSKLPYPVHPGDDPDRQKLTNGKAALYLAVNNGHFEVVKLLINHKETDVNTKDKYGKPCLHSAVTNGFTEITKLLLSHIKIDPNVQYPCNDHYTALHTAIERLNMEIIRALINHPDIDLNIKERYKELTPFQMAVKENVLPVVEIMLQHPGTDVNTMDKFRQTPLCNCVEKGNVNMAELLLKAGVKVGEDVLKISTSDSIGIKSNPTIVQMIKDYIRGNIKVSGKGLLSANEGLLAAAQNGDSQRVQELLKQSGIDVNYVDTNGNTCLHLAAERGCVEIVRELLKRSDIEVNVKNRDDSKYIYPIYVGDDPTRGELTVGNTPLFCAVMRGHLEVVKLLLNHYKIDVNAKDKYDKSCLYLAVVKGYKTIVQALLRHPKIDVNAKYICYDHFTPIHIAVQKNRFEIVKALLSHPNIDVNIKDRLFEHTPLHTAAKHGYVDILELILTHPKINVNVKDKSGRTAFQLAKQNKHESCVQILLNTRLPA</sequence>
<accession>A0A4Y2QAU7</accession>
<dbReference type="Pfam" id="PF00023">
    <property type="entry name" value="Ank"/>
    <property type="match status" value="1"/>
</dbReference>
<feature type="repeat" description="ANK" evidence="12">
    <location>
        <begin position="335"/>
        <end position="357"/>
    </location>
</feature>
<keyword evidence="7" id="KW-0528">Neurotoxin</keyword>
<dbReference type="GO" id="GO:0006887">
    <property type="term" value="P:exocytosis"/>
    <property type="evidence" value="ECO:0007669"/>
    <property type="project" value="UniProtKB-KW"/>
</dbReference>
<dbReference type="SMART" id="SM00248">
    <property type="entry name" value="ANK"/>
    <property type="match status" value="22"/>
</dbReference>
<feature type="repeat" description="ANK" evidence="12">
    <location>
        <begin position="757"/>
        <end position="790"/>
    </location>
</feature>
<feature type="repeat" description="ANK" evidence="12">
    <location>
        <begin position="390"/>
        <end position="413"/>
    </location>
</feature>
<feature type="repeat" description="ANK" evidence="12">
    <location>
        <begin position="181"/>
        <end position="214"/>
    </location>
</feature>
<keyword evidence="8" id="KW-0677">Repeat</keyword>
<dbReference type="PRINTS" id="PR01415">
    <property type="entry name" value="ANKYRIN"/>
</dbReference>
<evidence type="ECO:0000256" key="11">
    <source>
        <dbReference type="ARBA" id="ARBA00023298"/>
    </source>
</evidence>
<evidence type="ECO:0000256" key="4">
    <source>
        <dbReference type="ARBA" id="ARBA00022525"/>
    </source>
</evidence>
<dbReference type="Proteomes" id="UP000499080">
    <property type="component" value="Unassembled WGS sequence"/>
</dbReference>
<keyword evidence="11" id="KW-1053">Target membrane</keyword>
<organism evidence="13 14">
    <name type="scientific">Araneus ventricosus</name>
    <name type="common">Orbweaver spider</name>
    <name type="synonym">Epeira ventricosa</name>
    <dbReference type="NCBI Taxonomy" id="182803"/>
    <lineage>
        <taxon>Eukaryota</taxon>
        <taxon>Metazoa</taxon>
        <taxon>Ecdysozoa</taxon>
        <taxon>Arthropoda</taxon>
        <taxon>Chelicerata</taxon>
        <taxon>Arachnida</taxon>
        <taxon>Araneae</taxon>
        <taxon>Araneomorphae</taxon>
        <taxon>Entelegynae</taxon>
        <taxon>Araneoidea</taxon>
        <taxon>Araneidae</taxon>
        <taxon>Araneus</taxon>
    </lineage>
</organism>
<evidence type="ECO:0000313" key="14">
    <source>
        <dbReference type="Proteomes" id="UP000499080"/>
    </source>
</evidence>
<feature type="repeat" description="ANK" evidence="12">
    <location>
        <begin position="792"/>
        <end position="825"/>
    </location>
</feature>
<dbReference type="Pfam" id="PF13637">
    <property type="entry name" value="Ank_4"/>
    <property type="match status" value="1"/>
</dbReference>
<dbReference type="GO" id="GO:0044218">
    <property type="term" value="C:other organism cell membrane"/>
    <property type="evidence" value="ECO:0007669"/>
    <property type="project" value="UniProtKB-KW"/>
</dbReference>
<keyword evidence="10 12" id="KW-0040">ANK repeat</keyword>
<evidence type="ECO:0000313" key="13">
    <source>
        <dbReference type="EMBL" id="GBN59406.1"/>
    </source>
</evidence>
<feature type="repeat" description="ANK" evidence="12">
    <location>
        <begin position="687"/>
        <end position="710"/>
    </location>
</feature>
<evidence type="ECO:0000256" key="10">
    <source>
        <dbReference type="ARBA" id="ARBA00023043"/>
    </source>
</evidence>
<keyword evidence="3" id="KW-0268">Exocytosis</keyword>
<dbReference type="OrthoDB" id="6485221at2759"/>
<evidence type="ECO:0000256" key="8">
    <source>
        <dbReference type="ARBA" id="ARBA00022737"/>
    </source>
</evidence>
<feature type="repeat" description="ANK" evidence="12">
    <location>
        <begin position="632"/>
        <end position="665"/>
    </location>
</feature>
<dbReference type="Pfam" id="PF12796">
    <property type="entry name" value="Ank_2"/>
    <property type="match status" value="7"/>
</dbReference>
<dbReference type="InterPro" id="IPR036770">
    <property type="entry name" value="Ankyrin_rpt-contain_sf"/>
</dbReference>
<evidence type="ECO:0000256" key="6">
    <source>
        <dbReference type="ARBA" id="ARBA00022656"/>
    </source>
</evidence>
<name>A0A4Y2QAU7_ARAVE</name>
<dbReference type="PROSITE" id="PS50297">
    <property type="entry name" value="ANK_REP_REGION"/>
    <property type="match status" value="10"/>
</dbReference>
<dbReference type="PROSITE" id="PS50088">
    <property type="entry name" value="ANK_REPEAT"/>
    <property type="match status" value="10"/>
</dbReference>
<evidence type="ECO:0000256" key="9">
    <source>
        <dbReference type="ARBA" id="ARBA00023028"/>
    </source>
</evidence>
<dbReference type="SUPFAM" id="SSF48403">
    <property type="entry name" value="Ankyrin repeat"/>
    <property type="match status" value="3"/>
</dbReference>
<evidence type="ECO:0000256" key="1">
    <source>
        <dbReference type="ARBA" id="ARBA00004175"/>
    </source>
</evidence>
<gene>
    <name evidence="13" type="primary">ANK2_14</name>
    <name evidence="13" type="ORF">AVEN_202524_1</name>
</gene>
<evidence type="ECO:0000256" key="7">
    <source>
        <dbReference type="ARBA" id="ARBA00022699"/>
    </source>
</evidence>
<evidence type="ECO:0000256" key="5">
    <source>
        <dbReference type="ARBA" id="ARBA00022537"/>
    </source>
</evidence>
<keyword evidence="4" id="KW-0964">Secreted</keyword>
<proteinExistence type="predicted"/>